<dbReference type="EMBL" id="RBIR01000003">
    <property type="protein sequence ID" value="RKR20198.1"/>
    <property type="molecule type" value="Genomic_DNA"/>
</dbReference>
<evidence type="ECO:0000259" key="4">
    <source>
        <dbReference type="SMART" id="SM00998"/>
    </source>
</evidence>
<feature type="compositionally biased region" description="Polar residues" evidence="3">
    <location>
        <begin position="506"/>
        <end position="516"/>
    </location>
</feature>
<feature type="domain" description="Adenylosuccinate lyase C-terminal" evidence="4">
    <location>
        <begin position="389"/>
        <end position="486"/>
    </location>
</feature>
<evidence type="ECO:0000313" key="6">
    <source>
        <dbReference type="Proteomes" id="UP000276055"/>
    </source>
</evidence>
<dbReference type="InterPro" id="IPR022761">
    <property type="entry name" value="Fumarate_lyase_N"/>
</dbReference>
<dbReference type="InterPro" id="IPR008948">
    <property type="entry name" value="L-Aspartase-like"/>
</dbReference>
<gene>
    <name evidence="5" type="ORF">C8D78_2013</name>
</gene>
<dbReference type="GO" id="GO:0016853">
    <property type="term" value="F:isomerase activity"/>
    <property type="evidence" value="ECO:0007669"/>
    <property type="project" value="UniProtKB-KW"/>
</dbReference>
<organism evidence="5 6">
    <name type="scientific">Arthrobacter oryzae</name>
    <dbReference type="NCBI Taxonomy" id="409290"/>
    <lineage>
        <taxon>Bacteria</taxon>
        <taxon>Bacillati</taxon>
        <taxon>Actinomycetota</taxon>
        <taxon>Actinomycetes</taxon>
        <taxon>Micrococcales</taxon>
        <taxon>Micrococcaceae</taxon>
        <taxon>Arthrobacter</taxon>
    </lineage>
</organism>
<dbReference type="InterPro" id="IPR024083">
    <property type="entry name" value="Fumarase/histidase_N"/>
</dbReference>
<keyword evidence="1" id="KW-0456">Lyase</keyword>
<dbReference type="Gene3D" id="1.10.275.10">
    <property type="entry name" value="Fumarase/aspartase (N-terminal domain)"/>
    <property type="match status" value="1"/>
</dbReference>
<protein>
    <submittedName>
        <fullName evidence="5">3-carboxy-cis,cis-muconate cycloisomerase</fullName>
    </submittedName>
</protein>
<evidence type="ECO:0000256" key="1">
    <source>
        <dbReference type="ARBA" id="ARBA00023239"/>
    </source>
</evidence>
<dbReference type="RefSeq" id="WP_120953091.1">
    <property type="nucleotide sequence ID" value="NZ_RBIR01000003.1"/>
</dbReference>
<dbReference type="SMART" id="SM00998">
    <property type="entry name" value="ADSL_C"/>
    <property type="match status" value="1"/>
</dbReference>
<comment type="caution">
    <text evidence="5">The sequence shown here is derived from an EMBL/GenBank/DDBJ whole genome shotgun (WGS) entry which is preliminary data.</text>
</comment>
<feature type="region of interest" description="Disordered" evidence="3">
    <location>
        <begin position="495"/>
        <end position="516"/>
    </location>
</feature>
<dbReference type="Proteomes" id="UP000276055">
    <property type="component" value="Unassembled WGS sequence"/>
</dbReference>
<dbReference type="InterPro" id="IPR000362">
    <property type="entry name" value="Fumarate_lyase_fam"/>
</dbReference>
<dbReference type="SUPFAM" id="SSF48557">
    <property type="entry name" value="L-aspartase-like"/>
    <property type="match status" value="1"/>
</dbReference>
<reference evidence="5 6" key="1">
    <citation type="submission" date="2018-10" db="EMBL/GenBank/DDBJ databases">
        <title>Genomic Encyclopedia of Type Strains, Phase IV (KMG-IV): sequencing the most valuable type-strain genomes for metagenomic binning, comparative biology and taxonomic classification.</title>
        <authorList>
            <person name="Goeker M."/>
        </authorList>
    </citation>
    <scope>NUCLEOTIDE SEQUENCE [LARGE SCALE GENOMIC DNA]</scope>
    <source>
        <strain evidence="5 6">DSM 25586</strain>
    </source>
</reference>
<dbReference type="InterPro" id="IPR019468">
    <property type="entry name" value="AdenyloSucc_lyase_C"/>
</dbReference>
<name>A0A495ET87_9MICC</name>
<dbReference type="PRINTS" id="PR00149">
    <property type="entry name" value="FUMRATELYASE"/>
</dbReference>
<sequence length="516" mass="52542">MTFFETDGDFGLLSPVAASPIVAALTGDRAVLAAVLKVEAAWAAVLDETGLAPAGSAAVVAAAADVQRYDVAGIAVRAQGGGNPVIPLLADLREQVRSLDSAGLGAVQAVHTSLTSQDVLDSALMLLAAGAVREVLAEVKAATSALAALADAHADTLCVGRSLTQHSLPYSFGLRAAQWFAGLAAAARRLETLELPVQTGGAAGTLAAGTVLTSGAGRDAGAGAAAVPPTPFDLADRLAARLGLATVPAPWHTNRLAVTSLGDALAAVTDAAGKLAADVLFLSRPEVAELAEPRAAGRGVSSAMPQKQNPMLSVLIRSAALQSPALAAQLHLAAANFNDERPDGAWHSEWAALRQLLRLALGAAGLLRELTEGLQVFPAAMRRNLGLAGPLLLSEAVSAAVAPLLDGPPPLDVHGADARSGRTGKQRLQDVVDKTLQAPAAEQAGTYRTLLRAAVPAELLTDARLAELLDPANYLGQAAVISRRILAAYPEYAAGSASPGYDRSTAHQLQNGAPRG</sequence>
<dbReference type="Pfam" id="PF00206">
    <property type="entry name" value="Lyase_1"/>
    <property type="match status" value="1"/>
</dbReference>
<dbReference type="GO" id="GO:0016829">
    <property type="term" value="F:lyase activity"/>
    <property type="evidence" value="ECO:0007669"/>
    <property type="project" value="UniProtKB-KW"/>
</dbReference>
<dbReference type="PANTHER" id="PTHR43172:SF2">
    <property type="entry name" value="ADENYLOSUCCINATE LYASE C-TERMINAL DOMAIN-CONTAINING PROTEIN"/>
    <property type="match status" value="1"/>
</dbReference>
<comment type="similarity">
    <text evidence="2">Belongs to the class-II fumarase/aspartase family.</text>
</comment>
<evidence type="ECO:0000256" key="2">
    <source>
        <dbReference type="ARBA" id="ARBA00034772"/>
    </source>
</evidence>
<dbReference type="Gene3D" id="1.10.40.30">
    <property type="entry name" value="Fumarase/aspartase (C-terminal domain)"/>
    <property type="match status" value="1"/>
</dbReference>
<dbReference type="OrthoDB" id="9768878at2"/>
<evidence type="ECO:0000313" key="5">
    <source>
        <dbReference type="EMBL" id="RKR20198.1"/>
    </source>
</evidence>
<dbReference type="PANTHER" id="PTHR43172">
    <property type="entry name" value="ADENYLOSUCCINATE LYASE"/>
    <property type="match status" value="1"/>
</dbReference>
<accession>A0A495ET87</accession>
<proteinExistence type="inferred from homology"/>
<dbReference type="Gene3D" id="1.20.200.10">
    <property type="entry name" value="Fumarase/aspartase (Central domain)"/>
    <property type="match status" value="1"/>
</dbReference>
<keyword evidence="5" id="KW-0413">Isomerase</keyword>
<evidence type="ECO:0000256" key="3">
    <source>
        <dbReference type="SAM" id="MobiDB-lite"/>
    </source>
</evidence>
<dbReference type="AlphaFoldDB" id="A0A495ET87"/>